<dbReference type="Proteomes" id="UP000824890">
    <property type="component" value="Unassembled WGS sequence"/>
</dbReference>
<keyword evidence="2" id="KW-1185">Reference proteome</keyword>
<dbReference type="EMBL" id="JAGKQM010000013">
    <property type="protein sequence ID" value="KAH0893472.1"/>
    <property type="molecule type" value="Genomic_DNA"/>
</dbReference>
<organism evidence="1 2">
    <name type="scientific">Brassica napus</name>
    <name type="common">Rape</name>
    <dbReference type="NCBI Taxonomy" id="3708"/>
    <lineage>
        <taxon>Eukaryota</taxon>
        <taxon>Viridiplantae</taxon>
        <taxon>Streptophyta</taxon>
        <taxon>Embryophyta</taxon>
        <taxon>Tracheophyta</taxon>
        <taxon>Spermatophyta</taxon>
        <taxon>Magnoliopsida</taxon>
        <taxon>eudicotyledons</taxon>
        <taxon>Gunneridae</taxon>
        <taxon>Pentapetalae</taxon>
        <taxon>rosids</taxon>
        <taxon>malvids</taxon>
        <taxon>Brassicales</taxon>
        <taxon>Brassicaceae</taxon>
        <taxon>Brassiceae</taxon>
        <taxon>Brassica</taxon>
    </lineage>
</organism>
<reference evidence="1 2" key="1">
    <citation type="submission" date="2021-05" db="EMBL/GenBank/DDBJ databases">
        <title>Genome Assembly of Synthetic Allotetraploid Brassica napus Reveals Homoeologous Exchanges between Subgenomes.</title>
        <authorList>
            <person name="Davis J.T."/>
        </authorList>
    </citation>
    <scope>NUCLEOTIDE SEQUENCE [LARGE SCALE GENOMIC DNA]</scope>
    <source>
        <strain evidence="2">cv. Da-Ae</strain>
        <tissue evidence="1">Seedling</tissue>
    </source>
</reference>
<accession>A0ABQ8ALT6</accession>
<evidence type="ECO:0000313" key="1">
    <source>
        <dbReference type="EMBL" id="KAH0893472.1"/>
    </source>
</evidence>
<gene>
    <name evidence="1" type="ORF">HID58_055901</name>
</gene>
<name>A0ABQ8ALT6_BRANA</name>
<sequence length="119" mass="13486">MSHHLWCLQPHKAESPMGSIIAYAPFSLSGREMTEIFLEARGGKLLYSSHPRSSLLSLLPHSNSVLDDDSYSGDAVGPQRFHRLALFQIGRNAGYWDRHCSGDRHCSRNIHCSRDRHRS</sequence>
<proteinExistence type="predicted"/>
<protein>
    <submittedName>
        <fullName evidence="1">Uncharacterized protein</fullName>
    </submittedName>
</protein>
<evidence type="ECO:0000313" key="2">
    <source>
        <dbReference type="Proteomes" id="UP000824890"/>
    </source>
</evidence>
<comment type="caution">
    <text evidence="1">The sequence shown here is derived from an EMBL/GenBank/DDBJ whole genome shotgun (WGS) entry which is preliminary data.</text>
</comment>